<keyword evidence="2" id="KW-1185">Reference proteome</keyword>
<accession>A0AAV0CD64</accession>
<dbReference type="AlphaFoldDB" id="A0AAV0CD64"/>
<proteinExistence type="predicted"/>
<protein>
    <submittedName>
        <fullName evidence="1">Uncharacterized protein</fullName>
    </submittedName>
</protein>
<gene>
    <name evidence="1" type="ORF">CEPIT_LOCUS4704</name>
</gene>
<evidence type="ECO:0000313" key="1">
    <source>
        <dbReference type="EMBL" id="CAH9073681.1"/>
    </source>
</evidence>
<sequence>MTIVIKTYGPSKKEHISISPSYHLFRIICFLSCGDLKHRSDIIIPVNGICFASSSRKGSSEDLPWHHRRPSPSVSISLPTPILFSFFNFFPIVGSLSKGHLPNRWGEETILRSRSGMAARGGPTKGPTGSRDPVDFEKITYILYIFYIN</sequence>
<name>A0AAV0CD64_9ASTE</name>
<dbReference type="EMBL" id="CAMAPF010000024">
    <property type="protein sequence ID" value="CAH9073681.1"/>
    <property type="molecule type" value="Genomic_DNA"/>
</dbReference>
<dbReference type="Proteomes" id="UP001152523">
    <property type="component" value="Unassembled WGS sequence"/>
</dbReference>
<organism evidence="1 2">
    <name type="scientific">Cuscuta epithymum</name>
    <dbReference type="NCBI Taxonomy" id="186058"/>
    <lineage>
        <taxon>Eukaryota</taxon>
        <taxon>Viridiplantae</taxon>
        <taxon>Streptophyta</taxon>
        <taxon>Embryophyta</taxon>
        <taxon>Tracheophyta</taxon>
        <taxon>Spermatophyta</taxon>
        <taxon>Magnoliopsida</taxon>
        <taxon>eudicotyledons</taxon>
        <taxon>Gunneridae</taxon>
        <taxon>Pentapetalae</taxon>
        <taxon>asterids</taxon>
        <taxon>lamiids</taxon>
        <taxon>Solanales</taxon>
        <taxon>Convolvulaceae</taxon>
        <taxon>Cuscuteae</taxon>
        <taxon>Cuscuta</taxon>
        <taxon>Cuscuta subgen. Cuscuta</taxon>
    </lineage>
</organism>
<comment type="caution">
    <text evidence="1">The sequence shown here is derived from an EMBL/GenBank/DDBJ whole genome shotgun (WGS) entry which is preliminary data.</text>
</comment>
<reference evidence="1" key="1">
    <citation type="submission" date="2022-07" db="EMBL/GenBank/DDBJ databases">
        <authorList>
            <person name="Macas J."/>
            <person name="Novak P."/>
            <person name="Neumann P."/>
        </authorList>
    </citation>
    <scope>NUCLEOTIDE SEQUENCE</scope>
</reference>
<evidence type="ECO:0000313" key="2">
    <source>
        <dbReference type="Proteomes" id="UP001152523"/>
    </source>
</evidence>